<dbReference type="CDD" id="cd06460">
    <property type="entry name" value="M32_Taq"/>
    <property type="match status" value="1"/>
</dbReference>
<keyword evidence="1" id="KW-0645">Protease</keyword>
<comment type="caution">
    <text evidence="4">The sequence shown here is derived from an EMBL/GenBank/DDBJ whole genome shotgun (WGS) entry which is preliminary data.</text>
</comment>
<keyword evidence="1 2" id="KW-0479">Metal-binding</keyword>
<dbReference type="Proteomes" id="UP000698242">
    <property type="component" value="Unassembled WGS sequence"/>
</dbReference>
<dbReference type="PIRSF" id="PIRSF006615">
    <property type="entry name" value="Zn_crbxpep_Taq"/>
    <property type="match status" value="1"/>
</dbReference>
<dbReference type="PRINTS" id="PR00998">
    <property type="entry name" value="CRBOXYPTASET"/>
</dbReference>
<protein>
    <recommendedName>
        <fullName evidence="1">Metal-dependent carboxypeptidase</fullName>
        <ecNumber evidence="1">3.4.17.19</ecNumber>
    </recommendedName>
</protein>
<dbReference type="InterPro" id="IPR001333">
    <property type="entry name" value="Peptidase_M32_Taq"/>
</dbReference>
<dbReference type="AlphaFoldDB" id="A0A921NTE0"/>
<dbReference type="Gene3D" id="1.10.1370.30">
    <property type="match status" value="1"/>
</dbReference>
<reference evidence="4" key="1">
    <citation type="submission" date="2013-03" db="EMBL/GenBank/DDBJ databases">
        <title>Genome Sequence of the Profundibacterium mesophilum strain KAUST100406-0324T from Red Sea, a novel genus in the family Rhodobacteraceae.</title>
        <authorList>
            <person name="Essack M."/>
            <person name="Alam I."/>
            <person name="Lafi F."/>
            <person name="Alawi W."/>
            <person name="Kamanu F."/>
            <person name="Al-Suwailem A."/>
            <person name="Lee O.O."/>
            <person name="Xu Y."/>
            <person name="Bajic V."/>
            <person name="Qian P.-Y."/>
            <person name="Archer J."/>
        </authorList>
    </citation>
    <scope>NUCLEOTIDE SEQUENCE</scope>
    <source>
        <strain evidence="4">KAUST100406-0324</strain>
    </source>
</reference>
<sequence length="505" mass="54631">MNRSRTAATPAPGSDGAAAFAALMAHQRSSEALGQIAGRLGWDQETVMPRGASEQRSVETAALEEVLHARRSDPRVGEWLARAEAPDAAGAANLREIARQHERAARVPAALASELARVISLAQGKWAAARAAEDTGAFLPVLSEVVALRREEAAAIARGGDLYDTLLQDYEPGTSAAAIETLFAELRPGLRALRDRALGAGKAPPVLKGRFAPEQQRALAQLIAERFGYDMARGRIDIAVHPFSSGSGDDVRITTRVDPQDPFNCIYSTVHEVGHAAYEQNVSPAYALSAIGHGASMGVHESQSRLYENQLARSRPFTAWLHAEMSRRFGDLGMDEAEFYGAVNRLQRGFIRTEADEVQYNLHVMLRFELERSLIDGSLAVGDLEEAWCVRFHEDFGHAVDRPSNGMLQDVHWSVGLFGYFPTYTLGNVYAGCLNAALRRDLPELDTALAQGDPSPATAWLGEKVQRHGALRGPAETIAHATGSAPTAAPLLSYLDDKFSGIYGL</sequence>
<comment type="cofactor">
    <cofactor evidence="2">
        <name>Zn(2+)</name>
        <dbReference type="ChEBI" id="CHEBI:29105"/>
    </cofactor>
    <text evidence="2">Binds 1 zinc ion per subunit.</text>
</comment>
<dbReference type="PROSITE" id="PS52034">
    <property type="entry name" value="PEPTIDASE_M32"/>
    <property type="match status" value="1"/>
</dbReference>
<keyword evidence="1" id="KW-0482">Metalloprotease</keyword>
<keyword evidence="1 4" id="KW-0121">Carboxypeptidase</keyword>
<dbReference type="PANTHER" id="PTHR34217:SF1">
    <property type="entry name" value="CARBOXYPEPTIDASE 1"/>
    <property type="match status" value="1"/>
</dbReference>
<comment type="similarity">
    <text evidence="1">Belongs to the peptidase M32 family.</text>
</comment>
<evidence type="ECO:0000256" key="2">
    <source>
        <dbReference type="PIRSR" id="PIRSR006615-1"/>
    </source>
</evidence>
<feature type="active site" description="Proton donor/acceptor" evidence="3">
    <location>
        <position position="272"/>
    </location>
</feature>
<dbReference type="OrthoDB" id="9772308at2"/>
<comment type="catalytic activity">
    <reaction evidence="1">
        <text>Release of a C-terminal amino acid with broad specificity, except for -Pro.</text>
        <dbReference type="EC" id="3.4.17.19"/>
    </reaction>
</comment>
<feature type="binding site" evidence="2">
    <location>
        <position position="301"/>
    </location>
    <ligand>
        <name>Zn(2+)</name>
        <dbReference type="ChEBI" id="CHEBI:29105"/>
        <note>catalytic</note>
    </ligand>
</feature>
<comment type="function">
    <text evidence="1">Broad specificity carboxypetidase that releases amino acids sequentially from the C-terminus, including neutral, aromatic, polar and basic residues.</text>
</comment>
<dbReference type="GO" id="GO:0004181">
    <property type="term" value="F:metallocarboxypeptidase activity"/>
    <property type="evidence" value="ECO:0007669"/>
    <property type="project" value="UniProtKB-UniRule"/>
</dbReference>
<evidence type="ECO:0000313" key="5">
    <source>
        <dbReference type="Proteomes" id="UP000698242"/>
    </source>
</evidence>
<feature type="binding site" evidence="2">
    <location>
        <position position="275"/>
    </location>
    <ligand>
        <name>Zn(2+)</name>
        <dbReference type="ChEBI" id="CHEBI:29105"/>
        <note>catalytic</note>
    </ligand>
</feature>
<evidence type="ECO:0000256" key="3">
    <source>
        <dbReference type="PIRSR" id="PIRSR006615-2"/>
    </source>
</evidence>
<organism evidence="4 5">
    <name type="scientific">Profundibacterium mesophilum KAUST100406-0324</name>
    <dbReference type="NCBI Taxonomy" id="1037889"/>
    <lineage>
        <taxon>Bacteria</taxon>
        <taxon>Pseudomonadati</taxon>
        <taxon>Pseudomonadota</taxon>
        <taxon>Alphaproteobacteria</taxon>
        <taxon>Rhodobacterales</taxon>
        <taxon>Roseobacteraceae</taxon>
        <taxon>Profundibacterium</taxon>
    </lineage>
</organism>
<evidence type="ECO:0000313" key="4">
    <source>
        <dbReference type="EMBL" id="KAF0675190.1"/>
    </source>
</evidence>
<keyword evidence="2" id="KW-0862">Zinc</keyword>
<accession>A0A921NTE0</accession>
<dbReference type="GO" id="GO:0006508">
    <property type="term" value="P:proteolysis"/>
    <property type="evidence" value="ECO:0007669"/>
    <property type="project" value="UniProtKB-UniRule"/>
</dbReference>
<evidence type="ECO:0000256" key="1">
    <source>
        <dbReference type="PIRNR" id="PIRNR006615"/>
    </source>
</evidence>
<dbReference type="EMBL" id="APKE01000028">
    <property type="protein sequence ID" value="KAF0675190.1"/>
    <property type="molecule type" value="Genomic_DNA"/>
</dbReference>
<dbReference type="EC" id="3.4.17.19" evidence="1"/>
<feature type="binding site" evidence="2">
    <location>
        <position position="271"/>
    </location>
    <ligand>
        <name>Zn(2+)</name>
        <dbReference type="ChEBI" id="CHEBI:29105"/>
        <note>catalytic</note>
    </ligand>
</feature>
<name>A0A921NTE0_9RHOB</name>
<dbReference type="RefSeq" id="WP_159965988.1">
    <property type="nucleotide sequence ID" value="NZ_APKE01000028.1"/>
</dbReference>
<dbReference type="GO" id="GO:0046872">
    <property type="term" value="F:metal ion binding"/>
    <property type="evidence" value="ECO:0007669"/>
    <property type="project" value="UniProtKB-KW"/>
</dbReference>
<keyword evidence="1" id="KW-0378">Hydrolase</keyword>
<keyword evidence="5" id="KW-1185">Reference proteome</keyword>
<dbReference type="SUPFAM" id="SSF55486">
    <property type="entry name" value="Metalloproteases ('zincins'), catalytic domain"/>
    <property type="match status" value="1"/>
</dbReference>
<proteinExistence type="inferred from homology"/>
<dbReference type="PANTHER" id="PTHR34217">
    <property type="entry name" value="METAL-DEPENDENT CARBOXYPEPTIDASE"/>
    <property type="match status" value="1"/>
</dbReference>
<gene>
    <name evidence="4" type="primary">cxp</name>
    <name evidence="4" type="ORF">PMES_02453</name>
</gene>
<dbReference type="Pfam" id="PF02074">
    <property type="entry name" value="Peptidase_M32"/>
    <property type="match status" value="1"/>
</dbReference>